<protein>
    <submittedName>
        <fullName evidence="1">Uncharacterized protein</fullName>
    </submittedName>
</protein>
<name>A0AAU8B954_9VIRU</name>
<accession>A0AAU8B954</accession>
<organism evidence="1">
    <name type="scientific">Dulem virus 196</name>
    <dbReference type="NCBI Taxonomy" id="3145673"/>
    <lineage>
        <taxon>Viruses</taxon>
        <taxon>Monodnaviria</taxon>
        <taxon>Sangervirae</taxon>
        <taxon>Phixviricota</taxon>
        <taxon>Malgrandaviricetes</taxon>
        <taxon>Petitvirales</taxon>
        <taxon>Microviridae</taxon>
        <taxon>Microvirus</taxon>
    </lineage>
</organism>
<proteinExistence type="predicted"/>
<dbReference type="EMBL" id="PP511811">
    <property type="protein sequence ID" value="XCD07787.1"/>
    <property type="molecule type" value="Genomic_DNA"/>
</dbReference>
<evidence type="ECO:0000313" key="1">
    <source>
        <dbReference type="EMBL" id="XCD07787.1"/>
    </source>
</evidence>
<reference evidence="1" key="1">
    <citation type="submission" date="2024-03" db="EMBL/GenBank/DDBJ databases">
        <title>Diverse circular DNA viruses in blood, oral, and fecal samples of captive lemurs.</title>
        <authorList>
            <person name="Paietta E.N."/>
            <person name="Kraberger S."/>
            <person name="Lund M.C."/>
            <person name="Custer J.M."/>
            <person name="Vargas K.M."/>
            <person name="Ehmke E.E."/>
            <person name="Yoder A.D."/>
            <person name="Varsani A."/>
        </authorList>
    </citation>
    <scope>NUCLEOTIDE SEQUENCE</scope>
    <source>
        <strain evidence="1">Duke_28FS_71</strain>
    </source>
</reference>
<sequence length="39" mass="4584">MAKRKKISKSKSQSMFRRGARFIESFNLMPKPQHGGYRV</sequence>